<name>A0A0F9A4K0_9ZZZZ</name>
<accession>A0A0F9A4K0</accession>
<proteinExistence type="predicted"/>
<reference evidence="1" key="1">
    <citation type="journal article" date="2015" name="Nature">
        <title>Complex archaea that bridge the gap between prokaryotes and eukaryotes.</title>
        <authorList>
            <person name="Spang A."/>
            <person name="Saw J.H."/>
            <person name="Jorgensen S.L."/>
            <person name="Zaremba-Niedzwiedzka K."/>
            <person name="Martijn J."/>
            <person name="Lind A.E."/>
            <person name="van Eijk R."/>
            <person name="Schleper C."/>
            <person name="Guy L."/>
            <person name="Ettema T.J."/>
        </authorList>
    </citation>
    <scope>NUCLEOTIDE SEQUENCE</scope>
</reference>
<dbReference type="EMBL" id="LAZR01056756">
    <property type="protein sequence ID" value="KKK73514.1"/>
    <property type="molecule type" value="Genomic_DNA"/>
</dbReference>
<evidence type="ECO:0000313" key="1">
    <source>
        <dbReference type="EMBL" id="KKK73514.1"/>
    </source>
</evidence>
<gene>
    <name evidence="1" type="ORF">LCGC14_2893050</name>
</gene>
<organism evidence="1">
    <name type="scientific">marine sediment metagenome</name>
    <dbReference type="NCBI Taxonomy" id="412755"/>
    <lineage>
        <taxon>unclassified sequences</taxon>
        <taxon>metagenomes</taxon>
        <taxon>ecological metagenomes</taxon>
    </lineage>
</organism>
<sequence>MEKPSHPLWVYLDAIGRNHMGHLDRVLDGGRTYMFRDSTTGEFSVISGTLLRDNAHRLWED</sequence>
<dbReference type="AlphaFoldDB" id="A0A0F9A4K0"/>
<protein>
    <submittedName>
        <fullName evidence="1">Uncharacterized protein</fullName>
    </submittedName>
</protein>
<comment type="caution">
    <text evidence="1">The sequence shown here is derived from an EMBL/GenBank/DDBJ whole genome shotgun (WGS) entry which is preliminary data.</text>
</comment>